<dbReference type="Pfam" id="PF06725">
    <property type="entry name" value="3D"/>
    <property type="match status" value="1"/>
</dbReference>
<keyword evidence="8" id="KW-1185">Reference proteome</keyword>
<proteinExistence type="predicted"/>
<dbReference type="PANTHER" id="PTHR30124:SF0">
    <property type="entry name" value="MEMBRANE-BOUND LYTIC MUREIN TRANSGLYCOSYLASE A"/>
    <property type="match status" value="1"/>
</dbReference>
<dbReference type="CDD" id="cd14668">
    <property type="entry name" value="mlta_B"/>
    <property type="match status" value="1"/>
</dbReference>
<dbReference type="InterPro" id="IPR036908">
    <property type="entry name" value="RlpA-like_sf"/>
</dbReference>
<dbReference type="SUPFAM" id="SSF50685">
    <property type="entry name" value="Barwin-like endoglucanases"/>
    <property type="match status" value="1"/>
</dbReference>
<dbReference type="Gene3D" id="2.40.40.10">
    <property type="entry name" value="RlpA-like domain"/>
    <property type="match status" value="2"/>
</dbReference>
<dbReference type="GO" id="GO:0009253">
    <property type="term" value="P:peptidoglycan catabolic process"/>
    <property type="evidence" value="ECO:0007669"/>
    <property type="project" value="TreeGrafter"/>
</dbReference>
<evidence type="ECO:0000313" key="8">
    <source>
        <dbReference type="Proteomes" id="UP000198426"/>
    </source>
</evidence>
<dbReference type="InterPro" id="IPR026044">
    <property type="entry name" value="MltA"/>
</dbReference>
<evidence type="ECO:0000313" key="7">
    <source>
        <dbReference type="EMBL" id="SNT23552.1"/>
    </source>
</evidence>
<dbReference type="SMART" id="SM00925">
    <property type="entry name" value="MltA"/>
    <property type="match status" value="1"/>
</dbReference>
<sequence length="326" mass="35513">MTPARPVPAASPLSHHSPLAFDDLVGWRKDDHEAALAAFVVTCDIPDGPEWRQMGDAARAQPDPRAFFERFFRPVLIGDGPALFTGYYEPELPGALSRSARFCHPIYARPDDLPETEPWVTRAEIEAGGLLEGRGLEIAWLDDPAEAFFLQVQGSGRIRLPDGTILRVGYDGRNGHPYRSIGQEMIRRGLFTPEEISATAIKDWLRGHPAECRGILQHNPSFVFFRVLTDVPADKGPIGTMGRPVTPGRSVAVDPGFTPLGAPVWIETDGPDPIRRLMIAQDTGSAIKGPQRADIFCGSGDQAGITAGALRDPGRMLVLMPLPVKD</sequence>
<name>A0A239L0N9_9RHOB</name>
<organism evidence="7 8">
    <name type="scientific">Tropicimonas sediminicola</name>
    <dbReference type="NCBI Taxonomy" id="1031541"/>
    <lineage>
        <taxon>Bacteria</taxon>
        <taxon>Pseudomonadati</taxon>
        <taxon>Pseudomonadota</taxon>
        <taxon>Alphaproteobacteria</taxon>
        <taxon>Rhodobacterales</taxon>
        <taxon>Roseobacteraceae</taxon>
        <taxon>Tropicimonas</taxon>
    </lineage>
</organism>
<dbReference type="GO" id="GO:0009254">
    <property type="term" value="P:peptidoglycan turnover"/>
    <property type="evidence" value="ECO:0007669"/>
    <property type="project" value="InterPro"/>
</dbReference>
<dbReference type="Proteomes" id="UP000198426">
    <property type="component" value="Unassembled WGS sequence"/>
</dbReference>
<dbReference type="PANTHER" id="PTHR30124">
    <property type="entry name" value="MEMBRANE-BOUND LYTIC MUREIN TRANSGLYCOSYLASE A"/>
    <property type="match status" value="1"/>
</dbReference>
<protein>
    <recommendedName>
        <fullName evidence="2">peptidoglycan lytic exotransglycosylase</fullName>
        <ecNumber evidence="2">4.2.2.n1</ecNumber>
    </recommendedName>
    <alternativeName>
        <fullName evidence="5">Murein hydrolase A</fullName>
    </alternativeName>
</protein>
<dbReference type="GO" id="GO:0019867">
    <property type="term" value="C:outer membrane"/>
    <property type="evidence" value="ECO:0007669"/>
    <property type="project" value="InterPro"/>
</dbReference>
<evidence type="ECO:0000256" key="2">
    <source>
        <dbReference type="ARBA" id="ARBA00012587"/>
    </source>
</evidence>
<dbReference type="OrthoDB" id="9783686at2"/>
<evidence type="ECO:0000256" key="5">
    <source>
        <dbReference type="ARBA" id="ARBA00030918"/>
    </source>
</evidence>
<evidence type="ECO:0000256" key="3">
    <source>
        <dbReference type="ARBA" id="ARBA00023239"/>
    </source>
</evidence>
<dbReference type="InterPro" id="IPR010611">
    <property type="entry name" value="3D_dom"/>
</dbReference>
<dbReference type="GO" id="GO:0004553">
    <property type="term" value="F:hydrolase activity, hydrolyzing O-glycosyl compounds"/>
    <property type="evidence" value="ECO:0007669"/>
    <property type="project" value="InterPro"/>
</dbReference>
<dbReference type="EMBL" id="FZOY01000008">
    <property type="protein sequence ID" value="SNT23552.1"/>
    <property type="molecule type" value="Genomic_DNA"/>
</dbReference>
<dbReference type="EC" id="4.2.2.n1" evidence="2"/>
<dbReference type="Gene3D" id="2.40.240.50">
    <property type="entry name" value="Barwin-like endoglucanases"/>
    <property type="match status" value="1"/>
</dbReference>
<keyword evidence="4" id="KW-0961">Cell wall biogenesis/degradation</keyword>
<gene>
    <name evidence="7" type="ORF">SAMN05421757_108154</name>
</gene>
<feature type="domain" description="Lytic transglycosylase MltA" evidence="6">
    <location>
        <begin position="91"/>
        <end position="226"/>
    </location>
</feature>
<evidence type="ECO:0000256" key="1">
    <source>
        <dbReference type="ARBA" id="ARBA00001420"/>
    </source>
</evidence>
<keyword evidence="3" id="KW-0456">Lyase</keyword>
<comment type="catalytic activity">
    <reaction evidence="1">
        <text>Exolytic cleavage of the (1-&gt;4)-beta-glycosidic linkage between N-acetylmuramic acid (MurNAc) and N-acetylglucosamine (GlcNAc) residues in peptidoglycan, from either the reducing or the non-reducing ends of the peptidoglycan chains, with concomitant formation of a 1,6-anhydrobond in the MurNAc residue.</text>
        <dbReference type="EC" id="4.2.2.n1"/>
    </reaction>
</comment>
<reference evidence="7 8" key="1">
    <citation type="submission" date="2017-06" db="EMBL/GenBank/DDBJ databases">
        <authorList>
            <person name="Kim H.J."/>
            <person name="Triplett B.A."/>
        </authorList>
    </citation>
    <scope>NUCLEOTIDE SEQUENCE [LARGE SCALE GENOMIC DNA]</scope>
    <source>
        <strain evidence="7 8">DSM 29339</strain>
    </source>
</reference>
<dbReference type="CDD" id="cd14485">
    <property type="entry name" value="mltA_like_LT_A"/>
    <property type="match status" value="1"/>
</dbReference>
<dbReference type="Pfam" id="PF03562">
    <property type="entry name" value="MltA"/>
    <property type="match status" value="1"/>
</dbReference>
<accession>A0A239L0N9</accession>
<dbReference type="PIRSF" id="PIRSF019422">
    <property type="entry name" value="MltA"/>
    <property type="match status" value="1"/>
</dbReference>
<dbReference type="RefSeq" id="WP_089234649.1">
    <property type="nucleotide sequence ID" value="NZ_FZOY01000008.1"/>
</dbReference>
<dbReference type="InterPro" id="IPR005300">
    <property type="entry name" value="MltA_B"/>
</dbReference>
<dbReference type="GO" id="GO:0071555">
    <property type="term" value="P:cell wall organization"/>
    <property type="evidence" value="ECO:0007669"/>
    <property type="project" value="UniProtKB-KW"/>
</dbReference>
<dbReference type="AlphaFoldDB" id="A0A239L0N9"/>
<dbReference type="GO" id="GO:0008933">
    <property type="term" value="F:peptidoglycan lytic transglycosylase activity"/>
    <property type="evidence" value="ECO:0007669"/>
    <property type="project" value="TreeGrafter"/>
</dbReference>
<evidence type="ECO:0000256" key="4">
    <source>
        <dbReference type="ARBA" id="ARBA00023316"/>
    </source>
</evidence>
<evidence type="ECO:0000259" key="6">
    <source>
        <dbReference type="SMART" id="SM00925"/>
    </source>
</evidence>